<evidence type="ECO:0000313" key="3">
    <source>
        <dbReference type="Proteomes" id="UP001480973"/>
    </source>
</evidence>
<dbReference type="EMBL" id="JBBMES010000013">
    <property type="protein sequence ID" value="MEQ2535659.1"/>
    <property type="molecule type" value="Genomic_DNA"/>
</dbReference>
<comment type="caution">
    <text evidence="2">The sequence shown here is derived from an EMBL/GenBank/DDBJ whole genome shotgun (WGS) entry which is preliminary data.</text>
</comment>
<evidence type="ECO:0000256" key="1">
    <source>
        <dbReference type="SAM" id="SignalP"/>
    </source>
</evidence>
<dbReference type="Proteomes" id="UP001480973">
    <property type="component" value="Unassembled WGS sequence"/>
</dbReference>
<feature type="signal peptide" evidence="1">
    <location>
        <begin position="1"/>
        <end position="30"/>
    </location>
</feature>
<name>A0ABV1GQ82_9FIRM</name>
<accession>A0ABV1GQ82</accession>
<gene>
    <name evidence="2" type="ORF">WMO38_11080</name>
</gene>
<proteinExistence type="predicted"/>
<feature type="chain" id="PRO_5045573495" description="C2H2-type domain-containing protein" evidence="1">
    <location>
        <begin position="31"/>
        <end position="511"/>
    </location>
</feature>
<sequence>MKKIKLLFQMMIVCFVFLMCMFKNTSKAYAGLEQVECVVSEIEICNICGHRYDGGQCTHVKGVTYNYNVCSPEEIKYCNICGEDIRYCEHVEGWEYGGEICDTYEWCNICGKDMFDKNSGCTHVKGRYYNQMECSPYTIYVCSICNENYWGGECPHNEGSWYDEGYCELDQVEICNICGYMMGSDRCSHDVGEFYGGTECRTIVRCKICNNDYYDANGACPHEAGHRYGGTVCETNIIKICNLCGKDYNDPSACGHWEGQHYGGQECSVTQMKICSVCKDEYDKCLHIRGKEYKNIAYYFYIEDRKEQSESDVADLITIKEDESNPYNYKNKIYAVVKFETNNEEKFREAWENVGKFNESACCVYAVMMNMHGTPTEISNGPGKGYSLRMNIDDINSLERKPVQRLILLQCSVGNVDYAGENIASAFAKKISGQVLAGDAEVNVKKYYKLNSRDDANDQFFSEKSEIYVRYEAVGNGWYFYKYDLDEKSITYTKLSGNSYRIYQLINMFSV</sequence>
<keyword evidence="1" id="KW-0732">Signal</keyword>
<organism evidence="2 3">
    <name type="scientific">Lachnospira intestinalis</name>
    <dbReference type="NCBI Taxonomy" id="3133158"/>
    <lineage>
        <taxon>Bacteria</taxon>
        <taxon>Bacillati</taxon>
        <taxon>Bacillota</taxon>
        <taxon>Clostridia</taxon>
        <taxon>Lachnospirales</taxon>
        <taxon>Lachnospiraceae</taxon>
        <taxon>Lachnospira</taxon>
    </lineage>
</organism>
<evidence type="ECO:0008006" key="4">
    <source>
        <dbReference type="Google" id="ProtNLM"/>
    </source>
</evidence>
<keyword evidence="3" id="KW-1185">Reference proteome</keyword>
<protein>
    <recommendedName>
        <fullName evidence="4">C2H2-type domain-containing protein</fullName>
    </recommendedName>
</protein>
<reference evidence="2 3" key="1">
    <citation type="submission" date="2024-03" db="EMBL/GenBank/DDBJ databases">
        <title>Human intestinal bacterial collection.</title>
        <authorList>
            <person name="Pauvert C."/>
            <person name="Hitch T.C.A."/>
            <person name="Clavel T."/>
        </authorList>
    </citation>
    <scope>NUCLEOTIDE SEQUENCE [LARGE SCALE GENOMIC DNA]</scope>
    <source>
        <strain evidence="2 3">CLA-JM-H10</strain>
    </source>
</reference>
<evidence type="ECO:0000313" key="2">
    <source>
        <dbReference type="EMBL" id="MEQ2535659.1"/>
    </source>
</evidence>